<keyword evidence="2 9" id="KW-0812">Transmembrane</keyword>
<dbReference type="GO" id="GO:0007165">
    <property type="term" value="P:signal transduction"/>
    <property type="evidence" value="ECO:0007669"/>
    <property type="project" value="UniProtKB-KW"/>
</dbReference>
<evidence type="ECO:0000256" key="1">
    <source>
        <dbReference type="ARBA" id="ARBA00004141"/>
    </source>
</evidence>
<dbReference type="InterPro" id="IPR003660">
    <property type="entry name" value="HAMP_dom"/>
</dbReference>
<evidence type="ECO:0008006" key="14">
    <source>
        <dbReference type="Google" id="ProtNLM"/>
    </source>
</evidence>
<dbReference type="Gene3D" id="1.10.287.950">
    <property type="entry name" value="Methyl-accepting chemotaxis protein"/>
    <property type="match status" value="1"/>
</dbReference>
<dbReference type="KEGG" id="ddu:GF1_18430"/>
<dbReference type="RefSeq" id="WP_267926212.1">
    <property type="nucleotide sequence ID" value="NZ_AP024233.1"/>
</dbReference>
<gene>
    <name evidence="12" type="ORF">GF1_18430</name>
</gene>
<sequence>MEKSATGLIARILHLDSLSVRKKIRVLTRLFLFVITAMVAYTSFTLYQQKNDGLIINIAGRQRMLTQKFTKEFFLALTLANDNPARFDTGMMDKTRRLFDLSLTALASGGETYKDLGMKQPVMLPGTGNSAIQKQLAEVRDLWQQLLQAIDQVQPGSYKPQQLLEINTLSIRVLASMNKAVGMLADRADTKVRFLFISLIVLWIISTLAANRISRLIAGRIIDPLKLMVTATKRITDGDLKQYPAPPSPSDELGFVARQIDAMRRALSDIIHTVQQNSRQMTHSSYQIAKISGEISETSAREQQSSEQVLHAIDSLLEISDTVSTHVEQARETVSQTRAQTEEGITAVHQNIEELSGTVESVNATAEQMSALEKATGQIHNIIESIQNIADQTNLLALNATIEAARAGEAGKGFAVVANEIKELAQQTAESTTEITNLINHLTGRVADSVKSMQQVVEKVHVSQEKSQETVTAFEAMTEGINMTMGSTEEIAQFNTQQIDQLNQLYERLNDLFAVLSESTKKADATALVADDLHFIAEELNKMLHQFDTDPIHEAIKKAPGEKRKHPRILNNIRLQINQNGNVVEGITRDLSMEGFRLKCREQLDMNQKQISVIVYLPSREATGKDRTVTVNGRLLHMERENNFYLYGVEFDASDPEVRKSIREVFTFFNKPYRYEA</sequence>
<evidence type="ECO:0000256" key="7">
    <source>
        <dbReference type="PROSITE-ProRule" id="PRU00284"/>
    </source>
</evidence>
<evidence type="ECO:0000256" key="5">
    <source>
        <dbReference type="ARBA" id="ARBA00023224"/>
    </source>
</evidence>
<dbReference type="CDD" id="cd06225">
    <property type="entry name" value="HAMP"/>
    <property type="match status" value="1"/>
</dbReference>
<proteinExistence type="inferred from homology"/>
<evidence type="ECO:0000313" key="12">
    <source>
        <dbReference type="EMBL" id="BCO09467.1"/>
    </source>
</evidence>
<dbReference type="PROSITE" id="PS50885">
    <property type="entry name" value="HAMP"/>
    <property type="match status" value="1"/>
</dbReference>
<dbReference type="SUPFAM" id="SSF58104">
    <property type="entry name" value="Methyl-accepting chemotaxis protein (MCP) signaling domain"/>
    <property type="match status" value="1"/>
</dbReference>
<dbReference type="EMBL" id="AP024233">
    <property type="protein sequence ID" value="BCO09467.1"/>
    <property type="molecule type" value="Genomic_DNA"/>
</dbReference>
<protein>
    <recommendedName>
        <fullName evidence="14">Methyl-accepting chemotaxis protein</fullName>
    </recommendedName>
</protein>
<evidence type="ECO:0000256" key="6">
    <source>
        <dbReference type="ARBA" id="ARBA00029447"/>
    </source>
</evidence>
<dbReference type="SMART" id="SM00304">
    <property type="entry name" value="HAMP"/>
    <property type="match status" value="1"/>
</dbReference>
<evidence type="ECO:0000256" key="9">
    <source>
        <dbReference type="SAM" id="Phobius"/>
    </source>
</evidence>
<evidence type="ECO:0000259" key="11">
    <source>
        <dbReference type="PROSITE" id="PS50885"/>
    </source>
</evidence>
<dbReference type="Gene3D" id="2.40.10.220">
    <property type="entry name" value="predicted glycosyltransferase like domains"/>
    <property type="match status" value="1"/>
</dbReference>
<keyword evidence="3 9" id="KW-1133">Transmembrane helix</keyword>
<keyword evidence="5 7" id="KW-0807">Transducer</keyword>
<dbReference type="CDD" id="cd11386">
    <property type="entry name" value="MCP_signal"/>
    <property type="match status" value="1"/>
</dbReference>
<comment type="subcellular location">
    <subcellularLocation>
        <location evidence="1">Membrane</location>
        <topology evidence="1">Multi-pass membrane protein</topology>
    </subcellularLocation>
</comment>
<dbReference type="AlphaFoldDB" id="A0A915U2S3"/>
<dbReference type="Pfam" id="PF00672">
    <property type="entry name" value="HAMP"/>
    <property type="match status" value="1"/>
</dbReference>
<evidence type="ECO:0000313" key="13">
    <source>
        <dbReference type="Proteomes" id="UP001063350"/>
    </source>
</evidence>
<keyword evidence="13" id="KW-1185">Reference proteome</keyword>
<dbReference type="SUPFAM" id="SSF141371">
    <property type="entry name" value="PilZ domain-like"/>
    <property type="match status" value="1"/>
</dbReference>
<reference evidence="12" key="1">
    <citation type="submission" date="2020-12" db="EMBL/GenBank/DDBJ databases">
        <title>Desulfobium dissulfuricans gen. nov., sp. nov., a novel mesophilic, sulfate-reducing bacterium isolated from a deep-sea hydrothermal vent.</title>
        <authorList>
            <person name="Hashimoto Y."/>
            <person name="Tame A."/>
            <person name="Sawayama S."/>
            <person name="Miyazaki J."/>
            <person name="Takai K."/>
            <person name="Nakagawa S."/>
        </authorList>
    </citation>
    <scope>NUCLEOTIDE SEQUENCE</scope>
    <source>
        <strain evidence="12">GF1</strain>
    </source>
</reference>
<accession>A0A915U2S3</accession>
<feature type="transmembrane region" description="Helical" evidence="9">
    <location>
        <begin position="26"/>
        <end position="47"/>
    </location>
</feature>
<dbReference type="Proteomes" id="UP001063350">
    <property type="component" value="Chromosome"/>
</dbReference>
<dbReference type="GO" id="GO:0016020">
    <property type="term" value="C:membrane"/>
    <property type="evidence" value="ECO:0007669"/>
    <property type="project" value="UniProtKB-SubCell"/>
</dbReference>
<evidence type="ECO:0000256" key="2">
    <source>
        <dbReference type="ARBA" id="ARBA00022692"/>
    </source>
</evidence>
<comment type="similarity">
    <text evidence="6">Belongs to the methyl-accepting chemotaxis (MCP) protein family.</text>
</comment>
<feature type="domain" description="HAMP" evidence="11">
    <location>
        <begin position="219"/>
        <end position="272"/>
    </location>
</feature>
<dbReference type="SMART" id="SM00283">
    <property type="entry name" value="MA"/>
    <property type="match status" value="1"/>
</dbReference>
<dbReference type="PROSITE" id="PS50111">
    <property type="entry name" value="CHEMOTAXIS_TRANSDUC_2"/>
    <property type="match status" value="1"/>
</dbReference>
<name>A0A915U2S3_9BACT</name>
<evidence type="ECO:0000259" key="10">
    <source>
        <dbReference type="PROSITE" id="PS50111"/>
    </source>
</evidence>
<dbReference type="Pfam" id="PF07238">
    <property type="entry name" value="PilZ"/>
    <property type="match status" value="1"/>
</dbReference>
<feature type="coiled-coil region" evidence="8">
    <location>
        <begin position="492"/>
        <end position="519"/>
    </location>
</feature>
<dbReference type="GO" id="GO:0035438">
    <property type="term" value="F:cyclic-di-GMP binding"/>
    <property type="evidence" value="ECO:0007669"/>
    <property type="project" value="InterPro"/>
</dbReference>
<evidence type="ECO:0000256" key="3">
    <source>
        <dbReference type="ARBA" id="ARBA00022989"/>
    </source>
</evidence>
<evidence type="ECO:0000256" key="4">
    <source>
        <dbReference type="ARBA" id="ARBA00023136"/>
    </source>
</evidence>
<dbReference type="InterPro" id="IPR004089">
    <property type="entry name" value="MCPsignal_dom"/>
</dbReference>
<organism evidence="12 13">
    <name type="scientific">Desulfolithobacter dissulfuricans</name>
    <dbReference type="NCBI Taxonomy" id="2795293"/>
    <lineage>
        <taxon>Bacteria</taxon>
        <taxon>Pseudomonadati</taxon>
        <taxon>Thermodesulfobacteriota</taxon>
        <taxon>Desulfobulbia</taxon>
        <taxon>Desulfobulbales</taxon>
        <taxon>Desulfobulbaceae</taxon>
        <taxon>Desulfolithobacter</taxon>
    </lineage>
</organism>
<feature type="transmembrane region" description="Helical" evidence="9">
    <location>
        <begin position="192"/>
        <end position="210"/>
    </location>
</feature>
<keyword evidence="8" id="KW-0175">Coiled coil</keyword>
<dbReference type="PANTHER" id="PTHR32089">
    <property type="entry name" value="METHYL-ACCEPTING CHEMOTAXIS PROTEIN MCPB"/>
    <property type="match status" value="1"/>
</dbReference>
<dbReference type="PANTHER" id="PTHR32089:SF119">
    <property type="entry name" value="METHYL-ACCEPTING CHEMOTAXIS PROTEIN CTPL"/>
    <property type="match status" value="1"/>
</dbReference>
<evidence type="ECO:0000256" key="8">
    <source>
        <dbReference type="SAM" id="Coils"/>
    </source>
</evidence>
<dbReference type="InterPro" id="IPR009875">
    <property type="entry name" value="PilZ_domain"/>
</dbReference>
<keyword evidence="4 9" id="KW-0472">Membrane</keyword>
<dbReference type="Pfam" id="PF00015">
    <property type="entry name" value="MCPsignal"/>
    <property type="match status" value="1"/>
</dbReference>
<feature type="domain" description="Methyl-accepting transducer" evidence="10">
    <location>
        <begin position="277"/>
        <end position="513"/>
    </location>
</feature>
<dbReference type="Pfam" id="PF13675">
    <property type="entry name" value="PilJ"/>
    <property type="match status" value="1"/>
</dbReference>
<dbReference type="InterPro" id="IPR029095">
    <property type="entry name" value="NarX-like_N"/>
</dbReference>